<dbReference type="RefSeq" id="WP_184945791.1">
    <property type="nucleotide sequence ID" value="NZ_JACHJV010000003.1"/>
</dbReference>
<dbReference type="InterPro" id="IPR051052">
    <property type="entry name" value="Diverse_substrate_MTase"/>
</dbReference>
<accession>A0A7W7RB30</accession>
<dbReference type="SUPFAM" id="SSF53335">
    <property type="entry name" value="S-adenosyl-L-methionine-dependent methyltransferases"/>
    <property type="match status" value="1"/>
</dbReference>
<comment type="similarity">
    <text evidence="1">Belongs to the methyltransferase superfamily.</text>
</comment>
<dbReference type="AlphaFoldDB" id="A0A7W7RB30"/>
<dbReference type="InterPro" id="IPR013216">
    <property type="entry name" value="Methyltransf_11"/>
</dbReference>
<name>A0A7W7RB30_KITKI</name>
<dbReference type="GO" id="GO:0008757">
    <property type="term" value="F:S-adenosylmethionine-dependent methyltransferase activity"/>
    <property type="evidence" value="ECO:0007669"/>
    <property type="project" value="InterPro"/>
</dbReference>
<dbReference type="Gene3D" id="3.40.50.150">
    <property type="entry name" value="Vaccinia Virus protein VP39"/>
    <property type="match status" value="1"/>
</dbReference>
<dbReference type="PANTHER" id="PTHR44942">
    <property type="entry name" value="METHYLTRANSF_11 DOMAIN-CONTAINING PROTEIN"/>
    <property type="match status" value="1"/>
</dbReference>
<keyword evidence="6" id="KW-1185">Reference proteome</keyword>
<comment type="caution">
    <text evidence="5">The sequence shown here is derived from an EMBL/GenBank/DDBJ whole genome shotgun (WGS) entry which is preliminary data.</text>
</comment>
<proteinExistence type="inferred from homology"/>
<evidence type="ECO:0000313" key="6">
    <source>
        <dbReference type="Proteomes" id="UP000540506"/>
    </source>
</evidence>
<organism evidence="5 6">
    <name type="scientific">Kitasatospora kifunensis</name>
    <name type="common">Streptomyces kifunensis</name>
    <dbReference type="NCBI Taxonomy" id="58351"/>
    <lineage>
        <taxon>Bacteria</taxon>
        <taxon>Bacillati</taxon>
        <taxon>Actinomycetota</taxon>
        <taxon>Actinomycetes</taxon>
        <taxon>Kitasatosporales</taxon>
        <taxon>Streptomycetaceae</taxon>
        <taxon>Kitasatospora</taxon>
    </lineage>
</organism>
<dbReference type="GO" id="GO:0032259">
    <property type="term" value="P:methylation"/>
    <property type="evidence" value="ECO:0007669"/>
    <property type="project" value="UniProtKB-KW"/>
</dbReference>
<dbReference type="InterPro" id="IPR029063">
    <property type="entry name" value="SAM-dependent_MTases_sf"/>
</dbReference>
<evidence type="ECO:0000256" key="1">
    <source>
        <dbReference type="ARBA" id="ARBA00008361"/>
    </source>
</evidence>
<evidence type="ECO:0000313" key="5">
    <source>
        <dbReference type="EMBL" id="MBB4928418.1"/>
    </source>
</evidence>
<dbReference type="PANTHER" id="PTHR44942:SF4">
    <property type="entry name" value="METHYLTRANSFERASE TYPE 11 DOMAIN-CONTAINING PROTEIN"/>
    <property type="match status" value="1"/>
</dbReference>
<gene>
    <name evidence="5" type="ORF">FHR34_007515</name>
</gene>
<dbReference type="CDD" id="cd02440">
    <property type="entry name" value="AdoMet_MTases"/>
    <property type="match status" value="1"/>
</dbReference>
<sequence length="272" mass="30207">MHEQSKKREAAMRLQLRGTFDADAGAYHRGRPGYPARVYEILSERCGLGPGCHVLEVGPGTGQATGELLARGARIHAVELGGQIARQLRRAFLGKPLSIVEGDFDLVPIQPATYDLAVAATSLHWLDPCTAVPKIADALKPEGWLAAWWTAFGDPERPTAFRAHVERIHARHLPEKDRGIGHLPYALRIQDRVADLRAADRFGPVEVTTLRWEAVFNPAQIRQLFATFSYLLDLPAHRREMVLDKIAQAAESLGEAIVEPYVTTLFLTRRTI</sequence>
<keyword evidence="3 5" id="KW-0808">Transferase</keyword>
<protein>
    <submittedName>
        <fullName evidence="5">SAM-dependent methyltransferase</fullName>
    </submittedName>
</protein>
<evidence type="ECO:0000256" key="2">
    <source>
        <dbReference type="ARBA" id="ARBA00022603"/>
    </source>
</evidence>
<reference evidence="5 6" key="1">
    <citation type="submission" date="2020-08" db="EMBL/GenBank/DDBJ databases">
        <title>Sequencing the genomes of 1000 actinobacteria strains.</title>
        <authorList>
            <person name="Klenk H.-P."/>
        </authorList>
    </citation>
    <scope>NUCLEOTIDE SEQUENCE [LARGE SCALE GENOMIC DNA]</scope>
    <source>
        <strain evidence="5 6">DSM 41654</strain>
    </source>
</reference>
<dbReference type="Proteomes" id="UP000540506">
    <property type="component" value="Unassembled WGS sequence"/>
</dbReference>
<keyword evidence="2 5" id="KW-0489">Methyltransferase</keyword>
<dbReference type="EMBL" id="JACHJV010000003">
    <property type="protein sequence ID" value="MBB4928418.1"/>
    <property type="molecule type" value="Genomic_DNA"/>
</dbReference>
<evidence type="ECO:0000259" key="4">
    <source>
        <dbReference type="Pfam" id="PF08241"/>
    </source>
</evidence>
<dbReference type="Pfam" id="PF08241">
    <property type="entry name" value="Methyltransf_11"/>
    <property type="match status" value="1"/>
</dbReference>
<feature type="domain" description="Methyltransferase type 11" evidence="4">
    <location>
        <begin position="55"/>
        <end position="146"/>
    </location>
</feature>
<evidence type="ECO:0000256" key="3">
    <source>
        <dbReference type="ARBA" id="ARBA00022679"/>
    </source>
</evidence>